<dbReference type="GeneID" id="108739823"/>
<evidence type="ECO:0000256" key="4">
    <source>
        <dbReference type="ARBA" id="ARBA00023136"/>
    </source>
</evidence>
<dbReference type="PROSITE" id="PS50850">
    <property type="entry name" value="MFS"/>
    <property type="match status" value="1"/>
</dbReference>
<evidence type="ECO:0000256" key="3">
    <source>
        <dbReference type="ARBA" id="ARBA00022989"/>
    </source>
</evidence>
<evidence type="ECO:0000256" key="2">
    <source>
        <dbReference type="ARBA" id="ARBA00022692"/>
    </source>
</evidence>
<dbReference type="InterPro" id="IPR036259">
    <property type="entry name" value="MFS_trans_sf"/>
</dbReference>
<evidence type="ECO:0000256" key="1">
    <source>
        <dbReference type="ARBA" id="ARBA00004141"/>
    </source>
</evidence>
<feature type="transmembrane region" description="Helical" evidence="5">
    <location>
        <begin position="32"/>
        <end position="54"/>
    </location>
</feature>
<dbReference type="InParanoid" id="A0A1W4XAG3"/>
<protein>
    <submittedName>
        <fullName evidence="8">Carcinine transporter isoform X1</fullName>
    </submittedName>
</protein>
<feature type="transmembrane region" description="Helical" evidence="5">
    <location>
        <begin position="268"/>
        <end position="286"/>
    </location>
</feature>
<dbReference type="OrthoDB" id="2544694at2759"/>
<dbReference type="STRING" id="224129.A0A1W4XAG3"/>
<dbReference type="PANTHER" id="PTHR24064">
    <property type="entry name" value="SOLUTE CARRIER FAMILY 22 MEMBER"/>
    <property type="match status" value="1"/>
</dbReference>
<keyword evidence="3 5" id="KW-1133">Transmembrane helix</keyword>
<dbReference type="InterPro" id="IPR005828">
    <property type="entry name" value="MFS_sugar_transport-like"/>
</dbReference>
<dbReference type="AlphaFoldDB" id="A0A1W4XAG3"/>
<evidence type="ECO:0000259" key="6">
    <source>
        <dbReference type="PROSITE" id="PS50850"/>
    </source>
</evidence>
<dbReference type="Proteomes" id="UP000192223">
    <property type="component" value="Unplaced"/>
</dbReference>
<keyword evidence="2 5" id="KW-0812">Transmembrane</keyword>
<feature type="transmembrane region" description="Helical" evidence="5">
    <location>
        <begin position="386"/>
        <end position="407"/>
    </location>
</feature>
<organism evidence="7 8">
    <name type="scientific">Agrilus planipennis</name>
    <name type="common">Emerald ash borer</name>
    <name type="synonym">Agrilus marcopoli</name>
    <dbReference type="NCBI Taxonomy" id="224129"/>
    <lineage>
        <taxon>Eukaryota</taxon>
        <taxon>Metazoa</taxon>
        <taxon>Ecdysozoa</taxon>
        <taxon>Arthropoda</taxon>
        <taxon>Hexapoda</taxon>
        <taxon>Insecta</taxon>
        <taxon>Pterygota</taxon>
        <taxon>Neoptera</taxon>
        <taxon>Endopterygota</taxon>
        <taxon>Coleoptera</taxon>
        <taxon>Polyphaga</taxon>
        <taxon>Elateriformia</taxon>
        <taxon>Buprestoidea</taxon>
        <taxon>Buprestidae</taxon>
        <taxon>Agrilinae</taxon>
        <taxon>Agrilus</taxon>
    </lineage>
</organism>
<evidence type="ECO:0000313" key="8">
    <source>
        <dbReference type="RefSeq" id="XP_018329393.1"/>
    </source>
</evidence>
<feature type="transmembrane region" description="Helical" evidence="5">
    <location>
        <begin position="206"/>
        <end position="227"/>
    </location>
</feature>
<name>A0A1W4XAG3_AGRPL</name>
<feature type="transmembrane region" description="Helical" evidence="5">
    <location>
        <begin position="503"/>
        <end position="522"/>
    </location>
</feature>
<keyword evidence="4 5" id="KW-0472">Membrane</keyword>
<keyword evidence="7" id="KW-1185">Reference proteome</keyword>
<dbReference type="Gene3D" id="1.20.1250.20">
    <property type="entry name" value="MFS general substrate transporter like domains"/>
    <property type="match status" value="1"/>
</dbReference>
<dbReference type="GO" id="GO:0016020">
    <property type="term" value="C:membrane"/>
    <property type="evidence" value="ECO:0007669"/>
    <property type="project" value="UniProtKB-SubCell"/>
</dbReference>
<feature type="transmembrane region" description="Helical" evidence="5">
    <location>
        <begin position="150"/>
        <end position="170"/>
    </location>
</feature>
<gene>
    <name evidence="8" type="primary">LOC108739823</name>
</gene>
<feature type="transmembrane region" description="Helical" evidence="5">
    <location>
        <begin position="182"/>
        <end position="200"/>
    </location>
</feature>
<proteinExistence type="predicted"/>
<feature type="transmembrane region" description="Helical" evidence="5">
    <location>
        <begin position="414"/>
        <end position="435"/>
    </location>
</feature>
<dbReference type="GO" id="GO:0022857">
    <property type="term" value="F:transmembrane transporter activity"/>
    <property type="evidence" value="ECO:0007669"/>
    <property type="project" value="InterPro"/>
</dbReference>
<dbReference type="RefSeq" id="XP_018329393.1">
    <property type="nucleotide sequence ID" value="XM_018473891.2"/>
</dbReference>
<sequence>MESSAKQSKCNDSLDLDDILPQVGEFGKYQKLMLWFVCLPACFPCGFCAFNQLFMTDVPEHWCTIPSLANTTIELRKKLAIPFDNETFSKCERYAVNWTKIVEENDLNYNDIQTNISWPKEKCLDGWEYNKSEISSSIVIDFDLVCERDIYPTIGLTALNIGGPVGVYFFGFLNDRIGRKKSFFVCLTTVIFGSILTATAQDFLWWAISRVIVGLTVPAIYQIPFIISLELVGPNYRSFVTVMTCMFYTVGLMILAGITYLIRDWVHLTLATSVPFFLYYFYWFVLPESPRWLLARGKFEEAAQTLQKLAQINGKEVPPSFQLQLEQRIFASKTNEETIKHGGLKDLCFTPNMRLKTFLITVSWFSTETVYVGLSYYSPALGNNQYLSFFMSSLVEIPSYLLCWFLLDKWGRRWPLSLSMTISGLCCIGTMFVASGDEKTILVLYLASKWAISASFLIIYPFAGELYPTQLRGIGIGASAYIGGLGLIIIPFINYLGLENKSLPLLIMGIVSVIGGVLTLRLPETLHHRLPQTVEEGEEFGKDFSWADCCRCIPLKPQAADSTCSYEDLELEAMKFNDDISEETPLGICQRRLSMKKLVRQASVLDTQKDTDGSMKMTYWF</sequence>
<dbReference type="Pfam" id="PF00083">
    <property type="entry name" value="Sugar_tr"/>
    <property type="match status" value="1"/>
</dbReference>
<dbReference type="CDD" id="cd17317">
    <property type="entry name" value="MFS_SLC22"/>
    <property type="match status" value="1"/>
</dbReference>
<evidence type="ECO:0000313" key="7">
    <source>
        <dbReference type="Proteomes" id="UP000192223"/>
    </source>
</evidence>
<dbReference type="KEGG" id="apln:108739823"/>
<dbReference type="InterPro" id="IPR020846">
    <property type="entry name" value="MFS_dom"/>
</dbReference>
<comment type="subcellular location">
    <subcellularLocation>
        <location evidence="1">Membrane</location>
        <topology evidence="1">Multi-pass membrane protein</topology>
    </subcellularLocation>
</comment>
<feature type="domain" description="Major facilitator superfamily (MFS) profile" evidence="6">
    <location>
        <begin position="92"/>
        <end position="527"/>
    </location>
</feature>
<reference evidence="8" key="1">
    <citation type="submission" date="2025-08" db="UniProtKB">
        <authorList>
            <consortium name="RefSeq"/>
        </authorList>
    </citation>
    <scope>IDENTIFICATION</scope>
    <source>
        <tissue evidence="8">Entire body</tissue>
    </source>
</reference>
<evidence type="ECO:0000256" key="5">
    <source>
        <dbReference type="SAM" id="Phobius"/>
    </source>
</evidence>
<feature type="transmembrane region" description="Helical" evidence="5">
    <location>
        <begin position="239"/>
        <end position="262"/>
    </location>
</feature>
<dbReference type="SUPFAM" id="SSF103473">
    <property type="entry name" value="MFS general substrate transporter"/>
    <property type="match status" value="1"/>
</dbReference>
<feature type="transmembrane region" description="Helical" evidence="5">
    <location>
        <begin position="441"/>
        <end position="462"/>
    </location>
</feature>
<feature type="transmembrane region" description="Helical" evidence="5">
    <location>
        <begin position="355"/>
        <end position="374"/>
    </location>
</feature>
<accession>A0A1W4XAG3</accession>
<feature type="transmembrane region" description="Helical" evidence="5">
    <location>
        <begin position="474"/>
        <end position="497"/>
    </location>
</feature>